<evidence type="ECO:0000313" key="3">
    <source>
        <dbReference type="Proteomes" id="UP000234775"/>
    </source>
</evidence>
<name>A0A0X8F8W2_9LACT</name>
<evidence type="ECO:0000256" key="1">
    <source>
        <dbReference type="SAM" id="Coils"/>
    </source>
</evidence>
<sequence length="193" mass="22113">MATIKQLKEEVFEQVRSEGTQAIQTAKEELGQALTSKQESLKEAYAKQKQVAKERSEAELERKKQSYTNQLNQELLRAKQDLFQEVFQEAIQSMTQFSSEEFEELVDQSLQAIEAGEGTCVGIGEESQSQWSAESKARLQSKYPQVEFQSTFLKNHGGFVLQEATMDYDFTYDQILLEKEAQLTSQFNQQLSE</sequence>
<feature type="coiled-coil region" evidence="1">
    <location>
        <begin position="41"/>
        <end position="77"/>
    </location>
</feature>
<dbReference type="KEGG" id="acg:AWM71_05650"/>
<evidence type="ECO:0000313" key="2">
    <source>
        <dbReference type="EMBL" id="PKY91703.1"/>
    </source>
</evidence>
<keyword evidence="3" id="KW-1185">Reference proteome</keyword>
<accession>A0A0X8F8W2</accession>
<proteinExistence type="predicted"/>
<gene>
    <name evidence="2" type="ORF">CYJ27_03275</name>
</gene>
<dbReference type="AlphaFoldDB" id="A0A0X8F8W2"/>
<keyword evidence="1" id="KW-0175">Coiled coil</keyword>
<comment type="caution">
    <text evidence="2">The sequence shown here is derived from an EMBL/GenBank/DDBJ whole genome shotgun (WGS) entry which is preliminary data.</text>
</comment>
<protein>
    <submittedName>
        <fullName evidence="2">Uncharacterized protein</fullName>
    </submittedName>
</protein>
<organism evidence="2 3">
    <name type="scientific">Aerococcus christensenii</name>
    <dbReference type="NCBI Taxonomy" id="87541"/>
    <lineage>
        <taxon>Bacteria</taxon>
        <taxon>Bacillati</taxon>
        <taxon>Bacillota</taxon>
        <taxon>Bacilli</taxon>
        <taxon>Lactobacillales</taxon>
        <taxon>Aerococcaceae</taxon>
        <taxon>Aerococcus</taxon>
    </lineage>
</organism>
<dbReference type="RefSeq" id="WP_060777042.1">
    <property type="nucleotide sequence ID" value="NZ_CP014159.1"/>
</dbReference>
<reference evidence="2 3" key="1">
    <citation type="submission" date="2017-12" db="EMBL/GenBank/DDBJ databases">
        <title>Phylogenetic diversity of female urinary microbiome.</title>
        <authorList>
            <person name="Thomas-White K."/>
            <person name="Wolfe A.J."/>
        </authorList>
    </citation>
    <scope>NUCLEOTIDE SEQUENCE [LARGE SCALE GENOMIC DNA]</scope>
    <source>
        <strain evidence="2 3">UMB0844</strain>
    </source>
</reference>
<dbReference type="Proteomes" id="UP000234775">
    <property type="component" value="Unassembled WGS sequence"/>
</dbReference>
<dbReference type="EMBL" id="PKGZ01000002">
    <property type="protein sequence ID" value="PKY91703.1"/>
    <property type="molecule type" value="Genomic_DNA"/>
</dbReference>